<gene>
    <name evidence="3" type="ORF">KIN_03560</name>
</gene>
<feature type="chain" id="PRO_5027108132" description="VWFA domain-containing protein" evidence="1">
    <location>
        <begin position="22"/>
        <end position="223"/>
    </location>
</feature>
<protein>
    <recommendedName>
        <fullName evidence="2">VWFA domain-containing protein</fullName>
    </recommendedName>
</protein>
<dbReference type="AlphaFoldDB" id="A0A6N6JDL0"/>
<dbReference type="Gene3D" id="3.40.50.410">
    <property type="entry name" value="von Willebrand factor, type A domain"/>
    <property type="match status" value="1"/>
</dbReference>
<evidence type="ECO:0000313" key="3">
    <source>
        <dbReference type="EMBL" id="GFE63282.1"/>
    </source>
</evidence>
<proteinExistence type="predicted"/>
<accession>A0A6N6JDL0</accession>
<organism evidence="3 4">
    <name type="scientific">Litoreibacter roseus</name>
    <dbReference type="NCBI Taxonomy" id="2601869"/>
    <lineage>
        <taxon>Bacteria</taxon>
        <taxon>Pseudomonadati</taxon>
        <taxon>Pseudomonadota</taxon>
        <taxon>Alphaproteobacteria</taxon>
        <taxon>Rhodobacterales</taxon>
        <taxon>Roseobacteraceae</taxon>
        <taxon>Litoreibacter</taxon>
    </lineage>
</organism>
<evidence type="ECO:0000313" key="4">
    <source>
        <dbReference type="Proteomes" id="UP000436822"/>
    </source>
</evidence>
<dbReference type="OrthoDB" id="9792179at2"/>
<feature type="domain" description="VWFA" evidence="2">
    <location>
        <begin position="25"/>
        <end position="214"/>
    </location>
</feature>
<keyword evidence="4" id="KW-1185">Reference proteome</keyword>
<dbReference type="RefSeq" id="WP_159804231.1">
    <property type="nucleotide sequence ID" value="NZ_BLJE01000001.1"/>
</dbReference>
<dbReference type="InterPro" id="IPR010607">
    <property type="entry name" value="DUF1194"/>
</dbReference>
<dbReference type="SUPFAM" id="SSF53300">
    <property type="entry name" value="vWA-like"/>
    <property type="match status" value="1"/>
</dbReference>
<dbReference type="Proteomes" id="UP000436822">
    <property type="component" value="Unassembled WGS sequence"/>
</dbReference>
<dbReference type="InterPro" id="IPR036465">
    <property type="entry name" value="vWFA_dom_sf"/>
</dbReference>
<dbReference type="InterPro" id="IPR002035">
    <property type="entry name" value="VWF_A"/>
</dbReference>
<keyword evidence="1" id="KW-0732">Signal</keyword>
<name>A0A6N6JDL0_9RHOB</name>
<sequence>MIRRSAIAVCLGLASVQPAAACGVALLLAVDVSGSVDPFEYDIQMKGLATALRDDSIAEALVVEEAAVSLLQWTGQSRQHMSIPWRRIVDFEDIDALADEVERTPRKWRNFSTAIGEALQVAMRAFVDVPDCERRIIDVSGDGRSNEGVQPNDMHDVLNAADITVNGLAIEETDGNLTEYYRNFLITGPGAFAMTAATYEIYPDRIRQKLLRELTKQLSQTDP</sequence>
<evidence type="ECO:0000259" key="2">
    <source>
        <dbReference type="PROSITE" id="PS50234"/>
    </source>
</evidence>
<dbReference type="PROSITE" id="PS50234">
    <property type="entry name" value="VWFA"/>
    <property type="match status" value="1"/>
</dbReference>
<dbReference type="Pfam" id="PF06707">
    <property type="entry name" value="DUF1194"/>
    <property type="match status" value="1"/>
</dbReference>
<feature type="signal peptide" evidence="1">
    <location>
        <begin position="1"/>
        <end position="21"/>
    </location>
</feature>
<evidence type="ECO:0000256" key="1">
    <source>
        <dbReference type="SAM" id="SignalP"/>
    </source>
</evidence>
<reference evidence="3 4" key="1">
    <citation type="submission" date="2019-12" db="EMBL/GenBank/DDBJ databases">
        <title>Litoreibacter badius sp. nov., a novel bacteriochlorophyll a-containing bacterium in the genus Litoreibacter.</title>
        <authorList>
            <person name="Kanamuro M."/>
            <person name="Takabe Y."/>
            <person name="Mori K."/>
            <person name="Takaichi S."/>
            <person name="Hanada S."/>
        </authorList>
    </citation>
    <scope>NUCLEOTIDE SEQUENCE [LARGE SCALE GENOMIC DNA]</scope>
    <source>
        <strain evidence="3 4">K6</strain>
    </source>
</reference>
<dbReference type="EMBL" id="BLJE01000001">
    <property type="protein sequence ID" value="GFE63282.1"/>
    <property type="molecule type" value="Genomic_DNA"/>
</dbReference>
<comment type="caution">
    <text evidence="3">The sequence shown here is derived from an EMBL/GenBank/DDBJ whole genome shotgun (WGS) entry which is preliminary data.</text>
</comment>